<evidence type="ECO:0000313" key="8">
    <source>
        <dbReference type="Proteomes" id="UP000771797"/>
    </source>
</evidence>
<accession>A0ABQ6YD33</accession>
<feature type="domain" description="Chorismate-utilising enzyme C-terminal" evidence="6">
    <location>
        <begin position="198"/>
        <end position="450"/>
    </location>
</feature>
<dbReference type="PANTHER" id="PTHR42839">
    <property type="entry name" value="ISOCHORISMATE SYNTHASE ENTC"/>
    <property type="match status" value="1"/>
</dbReference>
<dbReference type="Gene3D" id="3.60.120.10">
    <property type="entry name" value="Anthranilate synthase"/>
    <property type="match status" value="1"/>
</dbReference>
<dbReference type="GO" id="GO:0008909">
    <property type="term" value="F:isochorismate synthase activity"/>
    <property type="evidence" value="ECO:0007669"/>
    <property type="project" value="UniProtKB-EC"/>
</dbReference>
<dbReference type="NCBIfam" id="NF005459">
    <property type="entry name" value="PRK07054.1"/>
    <property type="match status" value="1"/>
</dbReference>
<protein>
    <recommendedName>
        <fullName evidence="3">isochorismate synthase</fullName>
        <ecNumber evidence="3">5.4.4.2</ecNumber>
    </recommendedName>
    <alternativeName>
        <fullName evidence="5">Isochorismate mutase</fullName>
    </alternativeName>
</protein>
<name>A0ABQ6YD33_9GAMM</name>
<comment type="catalytic activity">
    <reaction evidence="1">
        <text>chorismate = isochorismate</text>
        <dbReference type="Rhea" id="RHEA:18985"/>
        <dbReference type="ChEBI" id="CHEBI:29748"/>
        <dbReference type="ChEBI" id="CHEBI:29780"/>
        <dbReference type="EC" id="5.4.4.2"/>
    </reaction>
</comment>
<dbReference type="RefSeq" id="WP_133492349.1">
    <property type="nucleotide sequence ID" value="NZ_AQPF01000002.1"/>
</dbReference>
<dbReference type="PANTHER" id="PTHR42839:SF2">
    <property type="entry name" value="ISOCHORISMATE SYNTHASE ENTC"/>
    <property type="match status" value="1"/>
</dbReference>
<proteinExistence type="inferred from homology"/>
<evidence type="ECO:0000256" key="4">
    <source>
        <dbReference type="ARBA" id="ARBA00023235"/>
    </source>
</evidence>
<dbReference type="SUPFAM" id="SSF56322">
    <property type="entry name" value="ADC synthase"/>
    <property type="match status" value="1"/>
</dbReference>
<evidence type="ECO:0000259" key="6">
    <source>
        <dbReference type="Pfam" id="PF00425"/>
    </source>
</evidence>
<dbReference type="Proteomes" id="UP000771797">
    <property type="component" value="Unassembled WGS sequence"/>
</dbReference>
<evidence type="ECO:0000256" key="3">
    <source>
        <dbReference type="ARBA" id="ARBA00012824"/>
    </source>
</evidence>
<dbReference type="PRINTS" id="PR00095">
    <property type="entry name" value="ANTSNTHASEI"/>
</dbReference>
<dbReference type="EC" id="5.4.4.2" evidence="3"/>
<keyword evidence="4 7" id="KW-0413">Isomerase</keyword>
<evidence type="ECO:0000313" key="7">
    <source>
        <dbReference type="EMBL" id="KAF0808144.1"/>
    </source>
</evidence>
<dbReference type="InterPro" id="IPR019999">
    <property type="entry name" value="Anth_synth_I-like"/>
</dbReference>
<comment type="caution">
    <text evidence="7">The sequence shown here is derived from an EMBL/GenBank/DDBJ whole genome shotgun (WGS) entry which is preliminary data.</text>
</comment>
<keyword evidence="8" id="KW-1185">Reference proteome</keyword>
<gene>
    <name evidence="7" type="ORF">A6D6_00534</name>
</gene>
<evidence type="ECO:0000256" key="5">
    <source>
        <dbReference type="ARBA" id="ARBA00041564"/>
    </source>
</evidence>
<reference evidence="7 8" key="1">
    <citation type="submission" date="2012-09" db="EMBL/GenBank/DDBJ databases">
        <title>Genome Sequence of alkane-degrading Bacterium Alcanivorax sp. 6-D-6.</title>
        <authorList>
            <person name="Lai Q."/>
            <person name="Shao Z."/>
        </authorList>
    </citation>
    <scope>NUCLEOTIDE SEQUENCE [LARGE SCALE GENOMIC DNA]</scope>
    <source>
        <strain evidence="7 8">6-D-6</strain>
    </source>
</reference>
<evidence type="ECO:0000256" key="1">
    <source>
        <dbReference type="ARBA" id="ARBA00000799"/>
    </source>
</evidence>
<dbReference type="Pfam" id="PF00425">
    <property type="entry name" value="Chorismate_bind"/>
    <property type="match status" value="1"/>
</dbReference>
<sequence>MKMTRMGDLESVFAKARKQARQSGQPVLAVVSLPWSGADPMALYQRLDAAGVDCLYWETREPQRVLLGIGQALECVPDPDSGLTGLQHRWRRLNDDAVVEGAEVARAIGGLRFDRTANQQWPWQCFPAACLTVPRLLLECTARGSYLICHKLVRQDDDPVTESHRYRRDIETLLSSEQAVLSSPPASTLVREQGIGARQWQAKAEALIDAIRAGRLSKVVLARHLHQTYSAPLSAAAVLCRLRDADPCSHLFAVHRGGLCFLGATPERLVRVHHGRVETHALAGTIRRGDNAEDDQRLGEQLLASDKDQHEHELVVQAIRDALRPLLDELTISPEPVLHRLPLMQHLSTRIEGRIAAGSGVLDLVQAMQPTPAVAGYPRHEALACIRVHERFDRGWYAGPLGWIDGAGNGDFVVALRSALISGKECHLFAGCGLVGDSEPEHEYGETSLKLSCMCRALVSDRT</sequence>
<evidence type="ECO:0000256" key="2">
    <source>
        <dbReference type="ARBA" id="ARBA00005297"/>
    </source>
</evidence>
<comment type="similarity">
    <text evidence="2">Belongs to the isochorismate synthase family.</text>
</comment>
<dbReference type="EMBL" id="AQPF01000002">
    <property type="protein sequence ID" value="KAF0808144.1"/>
    <property type="molecule type" value="Genomic_DNA"/>
</dbReference>
<dbReference type="InterPro" id="IPR004561">
    <property type="entry name" value="IsoChor_synthase"/>
</dbReference>
<dbReference type="NCBIfam" id="TIGR00543">
    <property type="entry name" value="isochor_syn"/>
    <property type="match status" value="1"/>
</dbReference>
<organism evidence="7 8">
    <name type="scientific">Alcanivorax xiamenensis</name>
    <dbReference type="NCBI Taxonomy" id="1177156"/>
    <lineage>
        <taxon>Bacteria</taxon>
        <taxon>Pseudomonadati</taxon>
        <taxon>Pseudomonadota</taxon>
        <taxon>Gammaproteobacteria</taxon>
        <taxon>Oceanospirillales</taxon>
        <taxon>Alcanivoracaceae</taxon>
        <taxon>Alcanivorax</taxon>
    </lineage>
</organism>
<dbReference type="InterPro" id="IPR005801">
    <property type="entry name" value="ADC_synthase"/>
</dbReference>
<dbReference type="InterPro" id="IPR015890">
    <property type="entry name" value="Chorismate_C"/>
</dbReference>